<reference evidence="2" key="3">
    <citation type="journal article" date="2017" name="Nature">
        <title>Genome sequence of the progenitor of the wheat D genome Aegilops tauschii.</title>
        <authorList>
            <person name="Luo M.C."/>
            <person name="Gu Y.Q."/>
            <person name="Puiu D."/>
            <person name="Wang H."/>
            <person name="Twardziok S.O."/>
            <person name="Deal K.R."/>
            <person name="Huo N."/>
            <person name="Zhu T."/>
            <person name="Wang L."/>
            <person name="Wang Y."/>
            <person name="McGuire P.E."/>
            <person name="Liu S."/>
            <person name="Long H."/>
            <person name="Ramasamy R.K."/>
            <person name="Rodriguez J.C."/>
            <person name="Van S.L."/>
            <person name="Yuan L."/>
            <person name="Wang Z."/>
            <person name="Xia Z."/>
            <person name="Xiao L."/>
            <person name="Anderson O.D."/>
            <person name="Ouyang S."/>
            <person name="Liang Y."/>
            <person name="Zimin A.V."/>
            <person name="Pertea G."/>
            <person name="Qi P."/>
            <person name="Bennetzen J.L."/>
            <person name="Dai X."/>
            <person name="Dawson M.W."/>
            <person name="Muller H.G."/>
            <person name="Kugler K."/>
            <person name="Rivarola-Duarte L."/>
            <person name="Spannagl M."/>
            <person name="Mayer K.F.X."/>
            <person name="Lu F.H."/>
            <person name="Bevan M.W."/>
            <person name="Leroy P."/>
            <person name="Li P."/>
            <person name="You F.M."/>
            <person name="Sun Q."/>
            <person name="Liu Z."/>
            <person name="Lyons E."/>
            <person name="Wicker T."/>
            <person name="Salzberg S.L."/>
            <person name="Devos K.M."/>
            <person name="Dvorak J."/>
        </authorList>
    </citation>
    <scope>NUCLEOTIDE SEQUENCE [LARGE SCALE GENOMIC DNA]</scope>
    <source>
        <strain evidence="2">cv. AL8/78</strain>
    </source>
</reference>
<feature type="chain" id="PRO_5019421196" evidence="1">
    <location>
        <begin position="21"/>
        <end position="50"/>
    </location>
</feature>
<evidence type="ECO:0000313" key="2">
    <source>
        <dbReference type="EnsemblPlants" id="AET7Gv20259800.19"/>
    </source>
</evidence>
<sequence length="50" mass="5540">MRSVLGLCAAVLSLVLDVLLEPVGWGISFDLGHTFPFQHAYFPGQRRDLP</sequence>
<name>A0A453QNW8_AEGTS</name>
<accession>A0A453QNW8</accession>
<proteinExistence type="predicted"/>
<dbReference type="Gramene" id="AET7Gv20259800.19">
    <property type="protein sequence ID" value="AET7Gv20259800.19"/>
    <property type="gene ID" value="AET7Gv20259800"/>
</dbReference>
<evidence type="ECO:0000256" key="1">
    <source>
        <dbReference type="SAM" id="SignalP"/>
    </source>
</evidence>
<dbReference type="AlphaFoldDB" id="A0A453QNW8"/>
<reference evidence="3" key="2">
    <citation type="journal article" date="2017" name="Nat. Plants">
        <title>The Aegilops tauschii genome reveals multiple impacts of transposons.</title>
        <authorList>
            <person name="Zhao G."/>
            <person name="Zou C."/>
            <person name="Li K."/>
            <person name="Wang K."/>
            <person name="Li T."/>
            <person name="Gao L."/>
            <person name="Zhang X."/>
            <person name="Wang H."/>
            <person name="Yang Z."/>
            <person name="Liu X."/>
            <person name="Jiang W."/>
            <person name="Mao L."/>
            <person name="Kong X."/>
            <person name="Jiao Y."/>
            <person name="Jia J."/>
        </authorList>
    </citation>
    <scope>NUCLEOTIDE SEQUENCE [LARGE SCALE GENOMIC DNA]</scope>
    <source>
        <strain evidence="3">cv. AL8/78</strain>
    </source>
</reference>
<reference evidence="3" key="1">
    <citation type="journal article" date="2014" name="Science">
        <title>Ancient hybridizations among the ancestral genomes of bread wheat.</title>
        <authorList>
            <consortium name="International Wheat Genome Sequencing Consortium,"/>
            <person name="Marcussen T."/>
            <person name="Sandve S.R."/>
            <person name="Heier L."/>
            <person name="Spannagl M."/>
            <person name="Pfeifer M."/>
            <person name="Jakobsen K.S."/>
            <person name="Wulff B.B."/>
            <person name="Steuernagel B."/>
            <person name="Mayer K.F."/>
            <person name="Olsen O.A."/>
        </authorList>
    </citation>
    <scope>NUCLEOTIDE SEQUENCE [LARGE SCALE GENOMIC DNA]</scope>
    <source>
        <strain evidence="3">cv. AL8/78</strain>
    </source>
</reference>
<reference evidence="2" key="4">
    <citation type="submission" date="2019-03" db="UniProtKB">
        <authorList>
            <consortium name="EnsemblPlants"/>
        </authorList>
    </citation>
    <scope>IDENTIFICATION</scope>
</reference>
<protein>
    <submittedName>
        <fullName evidence="2">Uncharacterized protein</fullName>
    </submittedName>
</protein>
<keyword evidence="3" id="KW-1185">Reference proteome</keyword>
<dbReference type="PANTHER" id="PTHR48221:SF2">
    <property type="entry name" value="ACYL-COA SYNTHETASE FAMILY PROTEIN"/>
    <property type="match status" value="1"/>
</dbReference>
<dbReference type="EnsemblPlants" id="AET7Gv20259800.19">
    <property type="protein sequence ID" value="AET7Gv20259800.19"/>
    <property type="gene ID" value="AET7Gv20259800"/>
</dbReference>
<evidence type="ECO:0000313" key="3">
    <source>
        <dbReference type="Proteomes" id="UP000015105"/>
    </source>
</evidence>
<reference evidence="2" key="5">
    <citation type="journal article" date="2021" name="G3 (Bethesda)">
        <title>Aegilops tauschii genome assembly Aet v5.0 features greater sequence contiguity and improved annotation.</title>
        <authorList>
            <person name="Wang L."/>
            <person name="Zhu T."/>
            <person name="Rodriguez J.C."/>
            <person name="Deal K.R."/>
            <person name="Dubcovsky J."/>
            <person name="McGuire P.E."/>
            <person name="Lux T."/>
            <person name="Spannagl M."/>
            <person name="Mayer K.F.X."/>
            <person name="Baldrich P."/>
            <person name="Meyers B.C."/>
            <person name="Huo N."/>
            <person name="Gu Y.Q."/>
            <person name="Zhou H."/>
            <person name="Devos K.M."/>
            <person name="Bennetzen J.L."/>
            <person name="Unver T."/>
            <person name="Budak H."/>
            <person name="Gulick P.J."/>
            <person name="Galiba G."/>
            <person name="Kalapos B."/>
            <person name="Nelson D.R."/>
            <person name="Li P."/>
            <person name="You F.M."/>
            <person name="Luo M.C."/>
            <person name="Dvorak J."/>
        </authorList>
    </citation>
    <scope>NUCLEOTIDE SEQUENCE [LARGE SCALE GENOMIC DNA]</scope>
    <source>
        <strain evidence="2">cv. AL8/78</strain>
    </source>
</reference>
<dbReference type="Proteomes" id="UP000015105">
    <property type="component" value="Chromosome 7D"/>
</dbReference>
<feature type="signal peptide" evidence="1">
    <location>
        <begin position="1"/>
        <end position="20"/>
    </location>
</feature>
<organism evidence="2 3">
    <name type="scientific">Aegilops tauschii subsp. strangulata</name>
    <name type="common">Goatgrass</name>
    <dbReference type="NCBI Taxonomy" id="200361"/>
    <lineage>
        <taxon>Eukaryota</taxon>
        <taxon>Viridiplantae</taxon>
        <taxon>Streptophyta</taxon>
        <taxon>Embryophyta</taxon>
        <taxon>Tracheophyta</taxon>
        <taxon>Spermatophyta</taxon>
        <taxon>Magnoliopsida</taxon>
        <taxon>Liliopsida</taxon>
        <taxon>Poales</taxon>
        <taxon>Poaceae</taxon>
        <taxon>BOP clade</taxon>
        <taxon>Pooideae</taxon>
        <taxon>Triticodae</taxon>
        <taxon>Triticeae</taxon>
        <taxon>Triticinae</taxon>
        <taxon>Aegilops</taxon>
    </lineage>
</organism>
<dbReference type="PANTHER" id="PTHR48221">
    <property type="entry name" value="ACYL-COA SYNTHETASE FAMILY PROTEIN"/>
    <property type="match status" value="1"/>
</dbReference>
<keyword evidence="1" id="KW-0732">Signal</keyword>